<sequence>MTDWLVPDLSNSYAVLVGTAQYDEFPQIPAAANSLDRMFRLLTGELCTWPTQRVTVVRDAHEPGSLPDRLVELYEQAKDVALFYFVGHGLLDDEDALCLGLRGTRENLFRRATTALSYNAVRRALRASPARTKIVILDCCFAGKAAHGHQTLNGPVQEVAGLVHGTGAYTLAATSPYGSAWFESEGESDAVQTYFTKYLVDTVERGVPGGPVGLTIESIFLRLVEELTAAGRPSPTRLSLDLADTFVFALNAANQAKASPEWKAGWIETIARAREIAWALFVVLTQVLGGTFTAASLGRVGSRLEADGNDTGTGGILDRTRRGVRRRIGDAMGARAGEVRSKRDSGLDRARSLADDLDDALVVARANAADHDTARAADRVRAVAHALTGFLHNPGLTQVTEVMRTSARDVTTALNQVPMDATETDLSGLAEAGFTDVRAFAGTKWSEGTIWPPGLEEKIRQSSDTLEPGVYQVRET</sequence>
<dbReference type="EMBL" id="JADKYB010000015">
    <property type="protein sequence ID" value="MBM9507932.1"/>
    <property type="molecule type" value="Genomic_DNA"/>
</dbReference>
<dbReference type="Pfam" id="PF00656">
    <property type="entry name" value="Peptidase_C14"/>
    <property type="match status" value="1"/>
</dbReference>
<reference evidence="2 3" key="1">
    <citation type="submission" date="2021-01" db="EMBL/GenBank/DDBJ databases">
        <title>Streptomyces acididurans sp. nov., isolated from a peat swamp forest soil.</title>
        <authorList>
            <person name="Chantavorakit T."/>
            <person name="Duangmal K."/>
        </authorList>
    </citation>
    <scope>NUCLEOTIDE SEQUENCE [LARGE SCALE GENOMIC DNA]</scope>
    <source>
        <strain evidence="2 3">KK5PA1</strain>
    </source>
</reference>
<keyword evidence="3" id="KW-1185">Reference proteome</keyword>
<comment type="caution">
    <text evidence="2">The sequence shown here is derived from an EMBL/GenBank/DDBJ whole genome shotgun (WGS) entry which is preliminary data.</text>
</comment>
<dbReference type="InterPro" id="IPR029030">
    <property type="entry name" value="Caspase-like_dom_sf"/>
</dbReference>
<organism evidence="2 3">
    <name type="scientific">Actinacidiphila acididurans</name>
    <dbReference type="NCBI Taxonomy" id="2784346"/>
    <lineage>
        <taxon>Bacteria</taxon>
        <taxon>Bacillati</taxon>
        <taxon>Actinomycetota</taxon>
        <taxon>Actinomycetes</taxon>
        <taxon>Kitasatosporales</taxon>
        <taxon>Streptomycetaceae</taxon>
        <taxon>Actinacidiphila</taxon>
    </lineage>
</organism>
<protein>
    <submittedName>
        <fullName evidence="2">Caspase family protein</fullName>
    </submittedName>
</protein>
<feature type="domain" description="Peptidase C14 caspase" evidence="1">
    <location>
        <begin position="13"/>
        <end position="227"/>
    </location>
</feature>
<dbReference type="Gene3D" id="3.40.50.1460">
    <property type="match status" value="1"/>
</dbReference>
<evidence type="ECO:0000259" key="1">
    <source>
        <dbReference type="Pfam" id="PF00656"/>
    </source>
</evidence>
<name>A0ABS2TX63_9ACTN</name>
<evidence type="ECO:0000313" key="3">
    <source>
        <dbReference type="Proteomes" id="UP000749040"/>
    </source>
</evidence>
<dbReference type="SUPFAM" id="SSF52129">
    <property type="entry name" value="Caspase-like"/>
    <property type="match status" value="1"/>
</dbReference>
<gene>
    <name evidence="2" type="ORF">ITX44_25955</name>
</gene>
<dbReference type="InterPro" id="IPR011600">
    <property type="entry name" value="Pept_C14_caspase"/>
</dbReference>
<accession>A0ABS2TX63</accession>
<dbReference type="Proteomes" id="UP000749040">
    <property type="component" value="Unassembled WGS sequence"/>
</dbReference>
<proteinExistence type="predicted"/>
<evidence type="ECO:0000313" key="2">
    <source>
        <dbReference type="EMBL" id="MBM9507932.1"/>
    </source>
</evidence>
<dbReference type="NCBIfam" id="NF047832">
    <property type="entry name" value="caspase_w_EACC1"/>
    <property type="match status" value="1"/>
</dbReference>
<dbReference type="RefSeq" id="WP_205359804.1">
    <property type="nucleotide sequence ID" value="NZ_JADKYB010000015.1"/>
</dbReference>